<protein>
    <submittedName>
        <fullName evidence="2">Uncharacterized protein</fullName>
    </submittedName>
</protein>
<evidence type="ECO:0000313" key="2">
    <source>
        <dbReference type="EMBL" id="AFL99264.1"/>
    </source>
</evidence>
<feature type="compositionally biased region" description="Polar residues" evidence="1">
    <location>
        <begin position="30"/>
        <end position="43"/>
    </location>
</feature>
<gene>
    <name evidence="2" type="ordered locus">Desde_0819</name>
</gene>
<reference evidence="2 3" key="2">
    <citation type="journal article" date="2015" name="J. Bacteriol.">
        <title>Genomic, proteomic, and biochemical analysis of the organohalide respiratory pathway in Desulfitobacterium dehalogenans.</title>
        <authorList>
            <person name="Kruse T."/>
            <person name="van de Pas B.A."/>
            <person name="Atteia A."/>
            <person name="Krab K."/>
            <person name="Hagen W.R."/>
            <person name="Goodwin L."/>
            <person name="Chain P."/>
            <person name="Boeren S."/>
            <person name="Maphosa F."/>
            <person name="Schraa G."/>
            <person name="de Vos W.M."/>
            <person name="van der Oost J."/>
            <person name="Smidt H."/>
            <person name="Stams A.J."/>
        </authorList>
    </citation>
    <scope>NUCLEOTIDE SEQUENCE [LARGE SCALE GENOMIC DNA]</scope>
    <source>
        <strain evidence="3">ATCC 51507 / DSM 9161 / JW/IU-DC1</strain>
    </source>
</reference>
<feature type="region of interest" description="Disordered" evidence="1">
    <location>
        <begin position="1"/>
        <end position="69"/>
    </location>
</feature>
<reference evidence="3" key="1">
    <citation type="submission" date="2012-06" db="EMBL/GenBank/DDBJ databases">
        <title>Complete sequence of Desulfitobacterium dehalogenans ATCC 51507.</title>
        <authorList>
            <person name="Lucas S."/>
            <person name="Han J."/>
            <person name="Lapidus A."/>
            <person name="Cheng J.-F."/>
            <person name="Goodwin L."/>
            <person name="Pitluck S."/>
            <person name="Peters L."/>
            <person name="Ovchinnikova G."/>
            <person name="Teshima H."/>
            <person name="Detter J.C."/>
            <person name="Han C."/>
            <person name="Tapia R."/>
            <person name="Land M."/>
            <person name="Hauser L."/>
            <person name="Kyrpides N."/>
            <person name="Ivanova N."/>
            <person name="Pagani I."/>
            <person name="Kruse T."/>
            <person name="de Vos W.M."/>
            <person name="Smidt H."/>
            <person name="Woyke T."/>
        </authorList>
    </citation>
    <scope>NUCLEOTIDE SEQUENCE [LARGE SCALE GENOMIC DNA]</scope>
    <source>
        <strain evidence="3">ATCC 51507 / DSM 9161 / JW/IU-DC1</strain>
    </source>
</reference>
<dbReference type="EMBL" id="CP003348">
    <property type="protein sequence ID" value="AFL99264.1"/>
    <property type="molecule type" value="Genomic_DNA"/>
</dbReference>
<dbReference type="AlphaFoldDB" id="I4A5N0"/>
<keyword evidence="3" id="KW-1185">Reference proteome</keyword>
<feature type="compositionally biased region" description="Basic and acidic residues" evidence="1">
    <location>
        <begin position="1"/>
        <end position="16"/>
    </location>
</feature>
<dbReference type="KEGG" id="ddh:Desde_0819"/>
<sequence length="69" mass="7928">MDNKDRDRIEKQHTEEEYGMPSTAKKKPQENNSALSKITSKAQILTGPQGMIKLNPKDQAHQDWYKDGK</sequence>
<evidence type="ECO:0000313" key="3">
    <source>
        <dbReference type="Proteomes" id="UP000006053"/>
    </source>
</evidence>
<feature type="compositionally biased region" description="Basic and acidic residues" evidence="1">
    <location>
        <begin position="55"/>
        <end position="69"/>
    </location>
</feature>
<proteinExistence type="predicted"/>
<organism evidence="2 3">
    <name type="scientific">Desulfitobacterium dehalogenans (strain ATCC 51507 / DSM 9161 / JW/IU-DC1)</name>
    <dbReference type="NCBI Taxonomy" id="756499"/>
    <lineage>
        <taxon>Bacteria</taxon>
        <taxon>Bacillati</taxon>
        <taxon>Bacillota</taxon>
        <taxon>Clostridia</taxon>
        <taxon>Eubacteriales</taxon>
        <taxon>Desulfitobacteriaceae</taxon>
        <taxon>Desulfitobacterium</taxon>
    </lineage>
</organism>
<accession>I4A5N0</accession>
<dbReference type="RefSeq" id="WP_014792758.1">
    <property type="nucleotide sequence ID" value="NC_018017.1"/>
</dbReference>
<dbReference type="HOGENOM" id="CLU_2769046_0_0_9"/>
<evidence type="ECO:0000256" key="1">
    <source>
        <dbReference type="SAM" id="MobiDB-lite"/>
    </source>
</evidence>
<name>I4A5N0_DESDJ</name>
<dbReference type="Proteomes" id="UP000006053">
    <property type="component" value="Chromosome"/>
</dbReference>